<feature type="compositionally biased region" description="Basic and acidic residues" evidence="1">
    <location>
        <begin position="64"/>
        <end position="75"/>
    </location>
</feature>
<organism evidence="2">
    <name type="scientific">marine sediment metagenome</name>
    <dbReference type="NCBI Taxonomy" id="412755"/>
    <lineage>
        <taxon>unclassified sequences</taxon>
        <taxon>metagenomes</taxon>
        <taxon>ecological metagenomes</taxon>
    </lineage>
</organism>
<feature type="region of interest" description="Disordered" evidence="1">
    <location>
        <begin position="1"/>
        <end position="90"/>
    </location>
</feature>
<evidence type="ECO:0000256" key="1">
    <source>
        <dbReference type="SAM" id="MobiDB-lite"/>
    </source>
</evidence>
<feature type="compositionally biased region" description="Basic and acidic residues" evidence="1">
    <location>
        <begin position="1"/>
        <end position="15"/>
    </location>
</feature>
<evidence type="ECO:0000313" key="2">
    <source>
        <dbReference type="EMBL" id="GAF98532.1"/>
    </source>
</evidence>
<name>X0UDS5_9ZZZZ</name>
<reference evidence="2" key="1">
    <citation type="journal article" date="2014" name="Front. Microbiol.">
        <title>High frequency of phylogenetically diverse reductive dehalogenase-homologous genes in deep subseafloor sedimentary metagenomes.</title>
        <authorList>
            <person name="Kawai M."/>
            <person name="Futagami T."/>
            <person name="Toyoda A."/>
            <person name="Takaki Y."/>
            <person name="Nishi S."/>
            <person name="Hori S."/>
            <person name="Arai W."/>
            <person name="Tsubouchi T."/>
            <person name="Morono Y."/>
            <person name="Uchiyama I."/>
            <person name="Ito T."/>
            <person name="Fujiyama A."/>
            <person name="Inagaki F."/>
            <person name="Takami H."/>
        </authorList>
    </citation>
    <scope>NUCLEOTIDE SEQUENCE</scope>
    <source>
        <strain evidence="2">Expedition CK06-06</strain>
    </source>
</reference>
<comment type="caution">
    <text evidence="2">The sequence shown here is derived from an EMBL/GenBank/DDBJ whole genome shotgun (WGS) entry which is preliminary data.</text>
</comment>
<protein>
    <submittedName>
        <fullName evidence="2">Uncharacterized protein</fullName>
    </submittedName>
</protein>
<dbReference type="EMBL" id="BARS01013648">
    <property type="protein sequence ID" value="GAF98532.1"/>
    <property type="molecule type" value="Genomic_DNA"/>
</dbReference>
<gene>
    <name evidence="2" type="ORF">S01H1_23561</name>
</gene>
<sequence>MRRDVGQRTSKHEAEAPSTSGTRDDASSGGAPLAEPLPPNAVLSDATTARDASPNALVVARWGSARDELGRERPQEGNPEGPMSLVLAGKDLLVLD</sequence>
<accession>X0UDS5</accession>
<dbReference type="AlphaFoldDB" id="X0UDS5"/>
<feature type="non-terminal residue" evidence="2">
    <location>
        <position position="96"/>
    </location>
</feature>
<proteinExistence type="predicted"/>